<comment type="caution">
    <text evidence="3">The sequence shown here is derived from an EMBL/GenBank/DDBJ whole genome shotgun (WGS) entry which is preliminary data.</text>
</comment>
<feature type="chain" id="PRO_5020400851" evidence="2">
    <location>
        <begin position="23"/>
        <end position="461"/>
    </location>
</feature>
<dbReference type="Proteomes" id="UP000310108">
    <property type="component" value="Unassembled WGS sequence"/>
</dbReference>
<keyword evidence="2" id="KW-0732">Signal</keyword>
<evidence type="ECO:0000313" key="3">
    <source>
        <dbReference type="EMBL" id="TKW53837.1"/>
    </source>
</evidence>
<proteinExistence type="predicted"/>
<evidence type="ECO:0000256" key="2">
    <source>
        <dbReference type="SAM" id="SignalP"/>
    </source>
</evidence>
<feature type="region of interest" description="Disordered" evidence="1">
    <location>
        <begin position="438"/>
        <end position="461"/>
    </location>
</feature>
<gene>
    <name evidence="3" type="ORF">CTA1_7371</name>
</gene>
<feature type="signal peptide" evidence="2">
    <location>
        <begin position="1"/>
        <end position="22"/>
    </location>
</feature>
<protein>
    <submittedName>
        <fullName evidence="3">Uncharacterized protein</fullName>
    </submittedName>
</protein>
<feature type="compositionally biased region" description="Low complexity" evidence="1">
    <location>
        <begin position="216"/>
        <end position="226"/>
    </location>
</feature>
<evidence type="ECO:0000313" key="4">
    <source>
        <dbReference type="Proteomes" id="UP000310108"/>
    </source>
</evidence>
<dbReference type="EMBL" id="PJEX01000166">
    <property type="protein sequence ID" value="TKW53837.1"/>
    <property type="molecule type" value="Genomic_DNA"/>
</dbReference>
<feature type="compositionally biased region" description="Basic and acidic residues" evidence="1">
    <location>
        <begin position="446"/>
        <end position="461"/>
    </location>
</feature>
<organism evidence="3 4">
    <name type="scientific">Colletotrichum tanaceti</name>
    <dbReference type="NCBI Taxonomy" id="1306861"/>
    <lineage>
        <taxon>Eukaryota</taxon>
        <taxon>Fungi</taxon>
        <taxon>Dikarya</taxon>
        <taxon>Ascomycota</taxon>
        <taxon>Pezizomycotina</taxon>
        <taxon>Sordariomycetes</taxon>
        <taxon>Hypocreomycetidae</taxon>
        <taxon>Glomerellales</taxon>
        <taxon>Glomerellaceae</taxon>
        <taxon>Colletotrichum</taxon>
        <taxon>Colletotrichum destructivum species complex</taxon>
    </lineage>
</organism>
<name>A0A4U6XID0_9PEZI</name>
<dbReference type="AlphaFoldDB" id="A0A4U6XID0"/>
<evidence type="ECO:0000256" key="1">
    <source>
        <dbReference type="SAM" id="MobiDB-lite"/>
    </source>
</evidence>
<accession>A0A4U6XID0</accession>
<reference evidence="3 4" key="1">
    <citation type="journal article" date="2019" name="PLoS ONE">
        <title>Comparative genome analysis indicates high evolutionary potential of pathogenicity genes in Colletotrichum tanaceti.</title>
        <authorList>
            <person name="Lelwala R.V."/>
            <person name="Korhonen P.K."/>
            <person name="Young N.D."/>
            <person name="Scott J.B."/>
            <person name="Ades P.A."/>
            <person name="Gasser R.B."/>
            <person name="Taylor P.W.J."/>
        </authorList>
    </citation>
    <scope>NUCLEOTIDE SEQUENCE [LARGE SCALE GENOMIC DNA]</scope>
    <source>
        <strain evidence="3">BRIP57314</strain>
    </source>
</reference>
<sequence>MCMCMWMWMCMWMCMRRRRLQGRGRRVKGQDGMVDDLVQLQRLVEEALVAEPVQRDGVQVAVVVATDIHVWYQRQHDARCELIRDHGGSSVGDGDHPVFTRGVRNQHLAWKDSRVHKRQTERSLFLSHSLSHTHTLSPVHQETSMPDASHEVPLPLARQLQRRLGQVEAEALGDAHRRPDNHPRLVRVVGALQVLAHEEQALDELDGARVPEAEAEAGAGAGAEPEQLPRPREVPLAGPVPLLRGRRLDELRRERQDDVEGADKGALVGVDRRAGEERPVRVLEPLPVQEGIQRVDVVPVELHQVVGLLPGREDVVGRGASRDAVGAAVQGQGQGQRRTEQRALDTAAAAGLGSRAQPRVDGGLDLVREGSGAAAAKVLARDRAVLADRGHGVHDGGAGVGGADGGLPLGPAAPSSGRVRGAARGCRRLGRGRAQMLLPGGGGDQGRLREGGIRRRVDDVG</sequence>
<keyword evidence="4" id="KW-1185">Reference proteome</keyword>
<feature type="region of interest" description="Disordered" evidence="1">
    <location>
        <begin position="214"/>
        <end position="238"/>
    </location>
</feature>